<gene>
    <name evidence="1" type="ORF">CDD82_4083</name>
</gene>
<keyword evidence="2" id="KW-1185">Reference proteome</keyword>
<dbReference type="AlphaFoldDB" id="A0A2C5Z313"/>
<dbReference type="OrthoDB" id="10471687at2759"/>
<dbReference type="EMBL" id="NJEU01000329">
    <property type="protein sequence ID" value="PHH76215.1"/>
    <property type="molecule type" value="Genomic_DNA"/>
</dbReference>
<protein>
    <submittedName>
        <fullName evidence="1">Uncharacterized protein</fullName>
    </submittedName>
</protein>
<evidence type="ECO:0000313" key="2">
    <source>
        <dbReference type="Proteomes" id="UP000224854"/>
    </source>
</evidence>
<evidence type="ECO:0000313" key="1">
    <source>
        <dbReference type="EMBL" id="PHH76215.1"/>
    </source>
</evidence>
<dbReference type="Proteomes" id="UP000224854">
    <property type="component" value="Unassembled WGS sequence"/>
</dbReference>
<proteinExistence type="predicted"/>
<name>A0A2C5Z313_9HYPO</name>
<comment type="caution">
    <text evidence="1">The sequence shown here is derived from an EMBL/GenBank/DDBJ whole genome shotgun (WGS) entry which is preliminary data.</text>
</comment>
<organism evidence="1 2">
    <name type="scientific">Ophiocordyceps australis</name>
    <dbReference type="NCBI Taxonomy" id="1399860"/>
    <lineage>
        <taxon>Eukaryota</taxon>
        <taxon>Fungi</taxon>
        <taxon>Dikarya</taxon>
        <taxon>Ascomycota</taxon>
        <taxon>Pezizomycotina</taxon>
        <taxon>Sordariomycetes</taxon>
        <taxon>Hypocreomycetidae</taxon>
        <taxon>Hypocreales</taxon>
        <taxon>Ophiocordycipitaceae</taxon>
        <taxon>Ophiocordyceps</taxon>
    </lineage>
</organism>
<sequence>MTATNVDALIRRHLTTCGTRLGGGEKVEGDLAAAIDLVGGQPNLRGCLDWLQEGLGTRDSDSFARELLRIYHKYDDCRAGSLGCYMSDQVLSTLLRQDDWSEYVVYNVCGLAMYDRLPVEFHSGNTLEAFEQAKEKYRVTTRLGKQTGYYDRHTTGKLGDHGLGRGWMWSNIVYGGSAVAYLLWPGGGDDVAEMEDDIGFYYEVGLHLLTPLGVDEGYLGRIFDRIVGGGRRRSIPALLSLDYMMRHMAQEKQYARIADGQHRVARFNAQCITLWEMGENGFLQFHYDTRYRQGLDPTDGYLVASLVHRIADVGAEMATGEMLNPVASMVLEAFSGCGNLVRACFMVWREVASWLRVELVSRRTCRTTAEAVASALWAHTAYRHPCEEWAAVAWRVASKEMMECGPLLLDGHGCQAGMAGLFGHDYRIVPDDVVGATEKIMCVDCAEIEAKAHDMTEIASGRHWQQRCQEIRQRLADRILHLSLCQRSSAETKREIEIRLAWEYVASPKCLATMVGSILCGDVTAGVASDRPTQAITLPDAMSKTEPMAKDAGRDVYQAAKC</sequence>
<accession>A0A2C5Z313</accession>
<reference evidence="1 2" key="1">
    <citation type="submission" date="2017-06" db="EMBL/GenBank/DDBJ databases">
        <title>Ant-infecting Ophiocordyceps genomes reveal a high diversity of potential behavioral manipulation genes and a possible major role for enterotoxins.</title>
        <authorList>
            <person name="De Bekker C."/>
            <person name="Evans H.C."/>
            <person name="Brachmann A."/>
            <person name="Hughes D.P."/>
        </authorList>
    </citation>
    <scope>NUCLEOTIDE SEQUENCE [LARGE SCALE GENOMIC DNA]</scope>
    <source>
        <strain evidence="1 2">1348a</strain>
    </source>
</reference>